<accession>A0AAV4JS79</accession>
<evidence type="ECO:0000259" key="2">
    <source>
        <dbReference type="Pfam" id="PF15998"/>
    </source>
</evidence>
<feature type="domain" description="DUF4773" evidence="2">
    <location>
        <begin position="247"/>
        <end position="360"/>
    </location>
</feature>
<dbReference type="PANTHER" id="PTHR36299:SF2">
    <property type="entry name" value="DUF4773 DOMAIN-CONTAINING PROTEIN"/>
    <property type="match status" value="1"/>
</dbReference>
<reference evidence="3 4" key="1">
    <citation type="journal article" date="2021" name="Elife">
        <title>Chloroplast acquisition without the gene transfer in kleptoplastic sea slugs, Plakobranchus ocellatus.</title>
        <authorList>
            <person name="Maeda T."/>
            <person name="Takahashi S."/>
            <person name="Yoshida T."/>
            <person name="Shimamura S."/>
            <person name="Takaki Y."/>
            <person name="Nagai Y."/>
            <person name="Toyoda A."/>
            <person name="Suzuki Y."/>
            <person name="Arimoto A."/>
            <person name="Ishii H."/>
            <person name="Satoh N."/>
            <person name="Nishiyama T."/>
            <person name="Hasebe M."/>
            <person name="Maruyama T."/>
            <person name="Minagawa J."/>
            <person name="Obokata J."/>
            <person name="Shigenobu S."/>
        </authorList>
    </citation>
    <scope>NUCLEOTIDE SEQUENCE [LARGE SCALE GENOMIC DNA]</scope>
</reference>
<evidence type="ECO:0000313" key="3">
    <source>
        <dbReference type="EMBL" id="GFS23787.1"/>
    </source>
</evidence>
<feature type="signal peptide" evidence="1">
    <location>
        <begin position="1"/>
        <end position="23"/>
    </location>
</feature>
<keyword evidence="1" id="KW-0732">Signal</keyword>
<keyword evidence="4" id="KW-1185">Reference proteome</keyword>
<gene>
    <name evidence="3" type="ORF">ElyMa_005141500</name>
</gene>
<proteinExistence type="predicted"/>
<evidence type="ECO:0000256" key="1">
    <source>
        <dbReference type="SAM" id="SignalP"/>
    </source>
</evidence>
<dbReference type="InterPro" id="IPR031941">
    <property type="entry name" value="DUF4773"/>
</dbReference>
<feature type="domain" description="DUF4773" evidence="2">
    <location>
        <begin position="80"/>
        <end position="193"/>
    </location>
</feature>
<sequence length="378" mass="41905">MAKSTACLSALLIIVSLAVFTECALVVQNQEVPHSKEIKSQAAQVLLRQSGPVQSLPMVSLYKYHTRHELELRKNSNSACSCQGMQCGCCLRLQVEKIGLNDTGCVNVTYLSKELGFEFTLSIDGIVLIDKKISVSNPPPLCAAIPYLKKLASACVQFHDLHFHDKQFSGCVSIEIMVATEVLVKYDVGCFHIPPTFDAKKLEPSHLMWMKMQKAQESTKKQTVYSPNKPHTLKAIKDLELKGNSLCACEKYDCGCCVHMQSKKISLNETGCVNVSYLPSEIGFEFKVTLNGKIIIDDKVSVSNPPPFCMAVPYLHQLASVCAEFRDLKFQDRQFSGCSSLIVKLAGVTVENFDLGCFHFPPKHTARTTEFTPLLIIN</sequence>
<dbReference type="AlphaFoldDB" id="A0AAV4JS79"/>
<comment type="caution">
    <text evidence="3">The sequence shown here is derived from an EMBL/GenBank/DDBJ whole genome shotgun (WGS) entry which is preliminary data.</text>
</comment>
<dbReference type="EMBL" id="BMAT01010302">
    <property type="protein sequence ID" value="GFS23787.1"/>
    <property type="molecule type" value="Genomic_DNA"/>
</dbReference>
<evidence type="ECO:0000313" key="4">
    <source>
        <dbReference type="Proteomes" id="UP000762676"/>
    </source>
</evidence>
<name>A0AAV4JS79_9GAST</name>
<dbReference type="Pfam" id="PF15998">
    <property type="entry name" value="DUF4773"/>
    <property type="match status" value="2"/>
</dbReference>
<dbReference type="Proteomes" id="UP000762676">
    <property type="component" value="Unassembled WGS sequence"/>
</dbReference>
<feature type="chain" id="PRO_5043752717" description="DUF4773 domain-containing protein" evidence="1">
    <location>
        <begin position="24"/>
        <end position="378"/>
    </location>
</feature>
<protein>
    <recommendedName>
        <fullName evidence="2">DUF4773 domain-containing protein</fullName>
    </recommendedName>
</protein>
<organism evidence="3 4">
    <name type="scientific">Elysia marginata</name>
    <dbReference type="NCBI Taxonomy" id="1093978"/>
    <lineage>
        <taxon>Eukaryota</taxon>
        <taxon>Metazoa</taxon>
        <taxon>Spiralia</taxon>
        <taxon>Lophotrochozoa</taxon>
        <taxon>Mollusca</taxon>
        <taxon>Gastropoda</taxon>
        <taxon>Heterobranchia</taxon>
        <taxon>Euthyneura</taxon>
        <taxon>Panpulmonata</taxon>
        <taxon>Sacoglossa</taxon>
        <taxon>Placobranchoidea</taxon>
        <taxon>Plakobranchidae</taxon>
        <taxon>Elysia</taxon>
    </lineage>
</organism>
<dbReference type="PANTHER" id="PTHR36299">
    <property type="entry name" value="AGAP008005-PA"/>
    <property type="match status" value="1"/>
</dbReference>